<dbReference type="GO" id="GO:0070628">
    <property type="term" value="F:proteasome binding"/>
    <property type="evidence" value="ECO:0007669"/>
    <property type="project" value="InterPro"/>
</dbReference>
<evidence type="ECO:0000313" key="4">
    <source>
        <dbReference type="Proteomes" id="UP000887574"/>
    </source>
</evidence>
<evidence type="ECO:0000259" key="2">
    <source>
        <dbReference type="Pfam" id="PF11919"/>
    </source>
</evidence>
<proteinExistence type="predicted"/>
<keyword evidence="4" id="KW-1185">Reference proteome</keyword>
<dbReference type="Pfam" id="PF11919">
    <property type="entry name" value="PSME4_C"/>
    <property type="match status" value="1"/>
</dbReference>
<dbReference type="InterPro" id="IPR055455">
    <property type="entry name" value="HEAT_PSME4"/>
</dbReference>
<dbReference type="WBParaSite" id="jg16495">
    <property type="protein sequence ID" value="jg16495"/>
    <property type="gene ID" value="jg16495"/>
</dbReference>
<accession>A0A915D6A4</accession>
<dbReference type="GO" id="GO:0010499">
    <property type="term" value="P:proteasomal ubiquitin-independent protein catabolic process"/>
    <property type="evidence" value="ECO:0007669"/>
    <property type="project" value="TreeGrafter"/>
</dbReference>
<feature type="domain" description="Proteasome activator complex subunit 4-like HEAT repeat-like" evidence="3">
    <location>
        <begin position="23"/>
        <end position="133"/>
    </location>
</feature>
<dbReference type="InterPro" id="IPR011989">
    <property type="entry name" value="ARM-like"/>
</dbReference>
<dbReference type="GO" id="GO:0005829">
    <property type="term" value="C:cytosol"/>
    <property type="evidence" value="ECO:0007669"/>
    <property type="project" value="TreeGrafter"/>
</dbReference>
<dbReference type="InterPro" id="IPR035309">
    <property type="entry name" value="PSME4"/>
</dbReference>
<comment type="subcellular location">
    <subcellularLocation>
        <location evidence="1">Nucleus speckle</location>
    </subcellularLocation>
</comment>
<dbReference type="PANTHER" id="PTHR32170">
    <property type="entry name" value="PROTEASOME ACTIVATOR COMPLEX SUBUNIT 4"/>
    <property type="match status" value="1"/>
</dbReference>
<dbReference type="AlphaFoldDB" id="A0A915D6A4"/>
<sequence length="504" mass="57202">MMHFLSLEEKKGSDQFDPITYSIFIVHLEKLLKDKREGAQRLACEIVAGLVNGSKLWVFEKLAPVLEWLKPRLSFTLENMSNESERNWGTSIATIYGTCEARQLGWLTDLLFCLIEKPTDNSFHMTTRLYLIHCALNQMEWRIPQQWRKLYQHCSPLVGHTYQNMRYRVGSCLASTSLCDLKGIFVDLELRPFLNLVSVDEILSLINTELESTGLWSTVIQNGLGPASSEITKNKSPANGLIQLEPDSNGNKKGKLILITLVNTLYSLSSQSSHSINPALIRLIPILAHYSNESNEEELKSSCQIQLIRSMGTSYVTEAEISLLFDVCNMTISKCCWWKTKMTLLRFLQVFIFSNIFAMSKCKDKVRELVLTLMTDAQLDVRVASADTLSGFIHCSYIAADNSLMEIVRKLAASKDPIEQHAGVLSLSAIIQAFPYSVPDFLPEMLMALCKHAHDPQPNYGTVKKALSEFKRTHQDCWHEHKQEFSEEQLTVLTDLLVSPNYYV</sequence>
<dbReference type="InterPro" id="IPR016024">
    <property type="entry name" value="ARM-type_fold"/>
</dbReference>
<protein>
    <submittedName>
        <fullName evidence="5">Proteasome activator complex subunit 4 C-terminal domain-containing protein</fullName>
    </submittedName>
</protein>
<feature type="domain" description="Proteasome activator complex subunit 4 C-terminal" evidence="2">
    <location>
        <begin position="418"/>
        <end position="504"/>
    </location>
</feature>
<evidence type="ECO:0000313" key="5">
    <source>
        <dbReference type="WBParaSite" id="jg16495"/>
    </source>
</evidence>
<dbReference type="InterPro" id="IPR021843">
    <property type="entry name" value="PSME4_C"/>
</dbReference>
<dbReference type="PANTHER" id="PTHR32170:SF3">
    <property type="entry name" value="PROTEASOME ACTIVATOR COMPLEX SUBUNIT 4"/>
    <property type="match status" value="1"/>
</dbReference>
<dbReference type="SUPFAM" id="SSF48371">
    <property type="entry name" value="ARM repeat"/>
    <property type="match status" value="1"/>
</dbReference>
<evidence type="ECO:0000259" key="3">
    <source>
        <dbReference type="Pfam" id="PF23096"/>
    </source>
</evidence>
<dbReference type="Gene3D" id="1.25.10.10">
    <property type="entry name" value="Leucine-rich Repeat Variant"/>
    <property type="match status" value="1"/>
</dbReference>
<name>A0A915D6A4_9BILA</name>
<dbReference type="GO" id="GO:0016504">
    <property type="term" value="F:peptidase activator activity"/>
    <property type="evidence" value="ECO:0007669"/>
    <property type="project" value="InterPro"/>
</dbReference>
<organism evidence="4 5">
    <name type="scientific">Ditylenchus dipsaci</name>
    <dbReference type="NCBI Taxonomy" id="166011"/>
    <lineage>
        <taxon>Eukaryota</taxon>
        <taxon>Metazoa</taxon>
        <taxon>Ecdysozoa</taxon>
        <taxon>Nematoda</taxon>
        <taxon>Chromadorea</taxon>
        <taxon>Rhabditida</taxon>
        <taxon>Tylenchina</taxon>
        <taxon>Tylenchomorpha</taxon>
        <taxon>Sphaerularioidea</taxon>
        <taxon>Anguinidae</taxon>
        <taxon>Anguininae</taxon>
        <taxon>Ditylenchus</taxon>
    </lineage>
</organism>
<dbReference type="Proteomes" id="UP000887574">
    <property type="component" value="Unplaced"/>
</dbReference>
<dbReference type="GO" id="GO:0016607">
    <property type="term" value="C:nuclear speck"/>
    <property type="evidence" value="ECO:0007669"/>
    <property type="project" value="UniProtKB-SubCell"/>
</dbReference>
<reference evidence="5" key="1">
    <citation type="submission" date="2022-11" db="UniProtKB">
        <authorList>
            <consortium name="WormBaseParasite"/>
        </authorList>
    </citation>
    <scope>IDENTIFICATION</scope>
</reference>
<dbReference type="Pfam" id="PF23096">
    <property type="entry name" value="HEAT_PSME4"/>
    <property type="match status" value="1"/>
</dbReference>
<evidence type="ECO:0000256" key="1">
    <source>
        <dbReference type="ARBA" id="ARBA00004324"/>
    </source>
</evidence>